<dbReference type="Gramene" id="PUZ45642">
    <property type="protein sequence ID" value="PUZ45642"/>
    <property type="gene ID" value="GQ55_8G241300"/>
</dbReference>
<evidence type="ECO:0000313" key="1">
    <source>
        <dbReference type="EMBL" id="PUZ45642.1"/>
    </source>
</evidence>
<dbReference type="Proteomes" id="UP000244336">
    <property type="component" value="Chromosome 8"/>
</dbReference>
<reference evidence="1 2" key="1">
    <citation type="submission" date="2018-04" db="EMBL/GenBank/DDBJ databases">
        <title>WGS assembly of Panicum hallii var. hallii HAL2.</title>
        <authorList>
            <person name="Lovell J."/>
            <person name="Jenkins J."/>
            <person name="Lowry D."/>
            <person name="Mamidi S."/>
            <person name="Sreedasyam A."/>
            <person name="Weng X."/>
            <person name="Barry K."/>
            <person name="Bonette J."/>
            <person name="Campitelli B."/>
            <person name="Daum C."/>
            <person name="Gordon S."/>
            <person name="Gould B."/>
            <person name="Lipzen A."/>
            <person name="MacQueen A."/>
            <person name="Palacio-Mejia J."/>
            <person name="Plott C."/>
            <person name="Shakirov E."/>
            <person name="Shu S."/>
            <person name="Yoshinaga Y."/>
            <person name="Zane M."/>
            <person name="Rokhsar D."/>
            <person name="Grimwood J."/>
            <person name="Schmutz J."/>
            <person name="Juenger T."/>
        </authorList>
    </citation>
    <scope>NUCLEOTIDE SEQUENCE [LARGE SCALE GENOMIC DNA]</scope>
    <source>
        <strain evidence="2">cv. HAL2</strain>
    </source>
</reference>
<protein>
    <submittedName>
        <fullName evidence="1">Uncharacterized protein</fullName>
    </submittedName>
</protein>
<name>A0A2T7CQN7_9POAL</name>
<gene>
    <name evidence="1" type="ORF">GQ55_8G241300</name>
</gene>
<dbReference type="EMBL" id="CM009756">
    <property type="protein sequence ID" value="PUZ45642.1"/>
    <property type="molecule type" value="Genomic_DNA"/>
</dbReference>
<evidence type="ECO:0000313" key="2">
    <source>
        <dbReference type="Proteomes" id="UP000244336"/>
    </source>
</evidence>
<dbReference type="AlphaFoldDB" id="A0A2T7CQN7"/>
<sequence>MAAGAAAPPAAAFALAPACRRPSLELFASQESLRPLTTTCCGRVPLAGAAVKELGAQTAAPRDGAAMVKRRAGQSLLCGVYHCNHGHRQAVGFRSLVGDDDEDVVPRRTGRAPVGGVGVCTPSARQFAFTPASARLLRKCDHMSCCGLRVHSIADMVAEFNTMMPLQNSSKQSKTESDLMRNGVELQRALKLVEGQV</sequence>
<organism evidence="1 2">
    <name type="scientific">Panicum hallii var. hallii</name>
    <dbReference type="NCBI Taxonomy" id="1504633"/>
    <lineage>
        <taxon>Eukaryota</taxon>
        <taxon>Viridiplantae</taxon>
        <taxon>Streptophyta</taxon>
        <taxon>Embryophyta</taxon>
        <taxon>Tracheophyta</taxon>
        <taxon>Spermatophyta</taxon>
        <taxon>Magnoliopsida</taxon>
        <taxon>Liliopsida</taxon>
        <taxon>Poales</taxon>
        <taxon>Poaceae</taxon>
        <taxon>PACMAD clade</taxon>
        <taxon>Panicoideae</taxon>
        <taxon>Panicodae</taxon>
        <taxon>Paniceae</taxon>
        <taxon>Panicinae</taxon>
        <taxon>Panicum</taxon>
        <taxon>Panicum sect. Panicum</taxon>
    </lineage>
</organism>
<keyword evidence="2" id="KW-1185">Reference proteome</keyword>
<accession>A0A2T7CQN7</accession>
<proteinExistence type="predicted"/>